<name>A0A4R2KZI2_9GAMM</name>
<keyword evidence="2 5" id="KW-0812">Transmembrane</keyword>
<dbReference type="Proteomes" id="UP000294980">
    <property type="component" value="Unassembled WGS sequence"/>
</dbReference>
<feature type="transmembrane region" description="Helical" evidence="5">
    <location>
        <begin position="75"/>
        <end position="96"/>
    </location>
</feature>
<feature type="domain" description="Sodium/calcium exchanger membrane region" evidence="6">
    <location>
        <begin position="196"/>
        <end position="336"/>
    </location>
</feature>
<dbReference type="AlphaFoldDB" id="A0A4R2KZI2"/>
<keyword evidence="3 5" id="KW-1133">Transmembrane helix</keyword>
<keyword evidence="4 5" id="KW-0472">Membrane</keyword>
<feature type="transmembrane region" description="Helical" evidence="5">
    <location>
        <begin position="295"/>
        <end position="314"/>
    </location>
</feature>
<evidence type="ECO:0000313" key="8">
    <source>
        <dbReference type="Proteomes" id="UP000294980"/>
    </source>
</evidence>
<feature type="transmembrane region" description="Helical" evidence="5">
    <location>
        <begin position="116"/>
        <end position="137"/>
    </location>
</feature>
<dbReference type="GO" id="GO:0005886">
    <property type="term" value="C:plasma membrane"/>
    <property type="evidence" value="ECO:0007669"/>
    <property type="project" value="TreeGrafter"/>
</dbReference>
<dbReference type="InterPro" id="IPR044880">
    <property type="entry name" value="NCX_ion-bd_dom_sf"/>
</dbReference>
<evidence type="ECO:0000256" key="4">
    <source>
        <dbReference type="ARBA" id="ARBA00023136"/>
    </source>
</evidence>
<accession>A0A4R2KZI2</accession>
<dbReference type="GO" id="GO:0006874">
    <property type="term" value="P:intracellular calcium ion homeostasis"/>
    <property type="evidence" value="ECO:0007669"/>
    <property type="project" value="TreeGrafter"/>
</dbReference>
<evidence type="ECO:0000259" key="6">
    <source>
        <dbReference type="Pfam" id="PF01699"/>
    </source>
</evidence>
<dbReference type="PANTHER" id="PTHR10846:SF8">
    <property type="entry name" value="INNER MEMBRANE PROTEIN YRBG"/>
    <property type="match status" value="1"/>
</dbReference>
<dbReference type="OrthoDB" id="153124at2"/>
<gene>
    <name evidence="7" type="ORF">EV688_104261</name>
</gene>
<comment type="caution">
    <text evidence="7">The sequence shown here is derived from an EMBL/GenBank/DDBJ whole genome shotgun (WGS) entry which is preliminary data.</text>
</comment>
<feature type="transmembrane region" description="Helical" evidence="5">
    <location>
        <begin position="323"/>
        <end position="344"/>
    </location>
</feature>
<feature type="transmembrane region" description="Helical" evidence="5">
    <location>
        <begin position="143"/>
        <end position="162"/>
    </location>
</feature>
<reference evidence="7 8" key="1">
    <citation type="submission" date="2019-03" db="EMBL/GenBank/DDBJ databases">
        <title>Genomic Encyclopedia of Type Strains, Phase IV (KMG-IV): sequencing the most valuable type-strain genomes for metagenomic binning, comparative biology and taxonomic classification.</title>
        <authorList>
            <person name="Goeker M."/>
        </authorList>
    </citation>
    <scope>NUCLEOTIDE SEQUENCE [LARGE SCALE GENOMIC DNA]</scope>
    <source>
        <strain evidence="7 8">DSM 23344</strain>
    </source>
</reference>
<dbReference type="PANTHER" id="PTHR10846">
    <property type="entry name" value="SODIUM/POTASSIUM/CALCIUM EXCHANGER"/>
    <property type="match status" value="1"/>
</dbReference>
<evidence type="ECO:0000256" key="5">
    <source>
        <dbReference type="SAM" id="Phobius"/>
    </source>
</evidence>
<evidence type="ECO:0000256" key="1">
    <source>
        <dbReference type="ARBA" id="ARBA00004141"/>
    </source>
</evidence>
<feature type="transmembrane region" description="Helical" evidence="5">
    <location>
        <begin position="45"/>
        <end position="69"/>
    </location>
</feature>
<feature type="transmembrane region" description="Helical" evidence="5">
    <location>
        <begin position="192"/>
        <end position="215"/>
    </location>
</feature>
<dbReference type="EMBL" id="SLWX01000004">
    <property type="protein sequence ID" value="TCO76806.1"/>
    <property type="molecule type" value="Genomic_DNA"/>
</dbReference>
<dbReference type="GO" id="GO:0008273">
    <property type="term" value="F:calcium, potassium:sodium antiporter activity"/>
    <property type="evidence" value="ECO:0007669"/>
    <property type="project" value="TreeGrafter"/>
</dbReference>
<feature type="transmembrane region" description="Helical" evidence="5">
    <location>
        <begin position="227"/>
        <end position="249"/>
    </location>
</feature>
<dbReference type="Pfam" id="PF01699">
    <property type="entry name" value="Na_Ca_ex"/>
    <property type="match status" value="2"/>
</dbReference>
<feature type="transmembrane region" description="Helical" evidence="5">
    <location>
        <begin position="12"/>
        <end position="33"/>
    </location>
</feature>
<evidence type="ECO:0000256" key="2">
    <source>
        <dbReference type="ARBA" id="ARBA00022692"/>
    </source>
</evidence>
<dbReference type="RefSeq" id="WP_117315177.1">
    <property type="nucleotide sequence ID" value="NZ_QQSW01000002.1"/>
</dbReference>
<organism evidence="7 8">
    <name type="scientific">Chromatocurvus halotolerans</name>
    <dbReference type="NCBI Taxonomy" id="1132028"/>
    <lineage>
        <taxon>Bacteria</taxon>
        <taxon>Pseudomonadati</taxon>
        <taxon>Pseudomonadota</taxon>
        <taxon>Gammaproteobacteria</taxon>
        <taxon>Cellvibrionales</taxon>
        <taxon>Halieaceae</taxon>
        <taxon>Chromatocurvus</taxon>
    </lineage>
</organism>
<evidence type="ECO:0000313" key="7">
    <source>
        <dbReference type="EMBL" id="TCO76806.1"/>
    </source>
</evidence>
<evidence type="ECO:0000256" key="3">
    <source>
        <dbReference type="ARBA" id="ARBA00022989"/>
    </source>
</evidence>
<feature type="domain" description="Sodium/calcium exchanger membrane region" evidence="6">
    <location>
        <begin position="12"/>
        <end position="153"/>
    </location>
</feature>
<proteinExistence type="predicted"/>
<comment type="subcellular location">
    <subcellularLocation>
        <location evidence="1">Membrane</location>
        <topology evidence="1">Multi-pass membrane protein</topology>
    </subcellularLocation>
</comment>
<dbReference type="InterPro" id="IPR004481">
    <property type="entry name" value="K/Na/Ca-exchanger"/>
</dbReference>
<keyword evidence="8" id="KW-1185">Reference proteome</keyword>
<dbReference type="Gene3D" id="1.20.1420.30">
    <property type="entry name" value="NCX, central ion-binding region"/>
    <property type="match status" value="1"/>
</dbReference>
<dbReference type="InterPro" id="IPR004837">
    <property type="entry name" value="NaCa_Exmemb"/>
</dbReference>
<sequence length="345" mass="35328">MGIADLPLWQTVLAFLSAGVLIAWVGTHLAGLADRLADRTGLGEALAGAFFLGMITSLPGLAASVTAALEGRPALAISNALGGIAVQTAFLALADISYRKANLEHAAASLQNIGQIALLVITLALVLLALAGPSVSLGPIHPVTPFILVVLIAGVVIVYRMGEKPMWSPRSTRETVPDKPDRDARQERLAPLIIKFSLAGLVVMVAGVVVAHSTGVIADATGISDSVAGAMLSGVVTSLPELVTTLAAVRRGALTLAVADIVGGNTFDMLFVVAIDLAFVSGSVFGAPGVGMREIFLTALIILLNVILLLGMLYRQTSGPGNIGLESVLTLIVYVGGFVVLAGMG</sequence>
<dbReference type="GO" id="GO:0005262">
    <property type="term" value="F:calcium channel activity"/>
    <property type="evidence" value="ECO:0007669"/>
    <property type="project" value="TreeGrafter"/>
</dbReference>
<protein>
    <submittedName>
        <fullName evidence="7">Cation:H+ antiporter</fullName>
    </submittedName>
</protein>